<evidence type="ECO:0000256" key="1">
    <source>
        <dbReference type="SAM" id="Phobius"/>
    </source>
</evidence>
<evidence type="ECO:0000313" key="3">
    <source>
        <dbReference type="Proteomes" id="UP001314205"/>
    </source>
</evidence>
<feature type="transmembrane region" description="Helical" evidence="1">
    <location>
        <begin position="99"/>
        <end position="117"/>
    </location>
</feature>
<evidence type="ECO:0000313" key="2">
    <source>
        <dbReference type="EMBL" id="CAK1595010.1"/>
    </source>
</evidence>
<protein>
    <submittedName>
        <fullName evidence="2">Uncharacterized protein</fullName>
    </submittedName>
</protein>
<comment type="caution">
    <text evidence="2">The sequence shown here is derived from an EMBL/GenBank/DDBJ whole genome shotgun (WGS) entry which is preliminary data.</text>
</comment>
<sequence length="131" mass="14807">MVLTSMLSSFKRRKRDAVGALDIVTNNAQPIHAEVKPENAEVREKQCSLSRRKHVPSQIEPGVVFQVTPPKPAIYEAKSLRKSSPLTNRLDLIRGISRILTLLVLAVSAIFEFYPVVRQTYDTIIDIMYNT</sequence>
<keyword evidence="1" id="KW-1133">Transmembrane helix</keyword>
<name>A0AAV1LHS6_9NEOP</name>
<keyword evidence="3" id="KW-1185">Reference proteome</keyword>
<keyword evidence="1" id="KW-0472">Membrane</keyword>
<dbReference type="EMBL" id="CAVLGL010000091">
    <property type="protein sequence ID" value="CAK1595010.1"/>
    <property type="molecule type" value="Genomic_DNA"/>
</dbReference>
<dbReference type="AlphaFoldDB" id="A0AAV1LHS6"/>
<organism evidence="2 3">
    <name type="scientific">Parnassius mnemosyne</name>
    <name type="common">clouded apollo</name>
    <dbReference type="NCBI Taxonomy" id="213953"/>
    <lineage>
        <taxon>Eukaryota</taxon>
        <taxon>Metazoa</taxon>
        <taxon>Ecdysozoa</taxon>
        <taxon>Arthropoda</taxon>
        <taxon>Hexapoda</taxon>
        <taxon>Insecta</taxon>
        <taxon>Pterygota</taxon>
        <taxon>Neoptera</taxon>
        <taxon>Endopterygota</taxon>
        <taxon>Lepidoptera</taxon>
        <taxon>Glossata</taxon>
        <taxon>Ditrysia</taxon>
        <taxon>Papilionoidea</taxon>
        <taxon>Papilionidae</taxon>
        <taxon>Parnassiinae</taxon>
        <taxon>Parnassini</taxon>
        <taxon>Parnassius</taxon>
        <taxon>Driopa</taxon>
    </lineage>
</organism>
<reference evidence="2 3" key="1">
    <citation type="submission" date="2023-11" db="EMBL/GenBank/DDBJ databases">
        <authorList>
            <person name="Hedman E."/>
            <person name="Englund M."/>
            <person name="Stromberg M."/>
            <person name="Nyberg Akerstrom W."/>
            <person name="Nylinder S."/>
            <person name="Jareborg N."/>
            <person name="Kallberg Y."/>
            <person name="Kronander E."/>
        </authorList>
    </citation>
    <scope>NUCLEOTIDE SEQUENCE [LARGE SCALE GENOMIC DNA]</scope>
</reference>
<accession>A0AAV1LHS6</accession>
<proteinExistence type="predicted"/>
<dbReference type="Proteomes" id="UP001314205">
    <property type="component" value="Unassembled WGS sequence"/>
</dbReference>
<keyword evidence="1" id="KW-0812">Transmembrane</keyword>
<gene>
    <name evidence="2" type="ORF">PARMNEM_LOCUS14561</name>
</gene>